<organism evidence="12 13">
    <name type="scientific">Microcaecilia unicolor</name>
    <dbReference type="NCBI Taxonomy" id="1415580"/>
    <lineage>
        <taxon>Eukaryota</taxon>
        <taxon>Metazoa</taxon>
        <taxon>Chordata</taxon>
        <taxon>Craniata</taxon>
        <taxon>Vertebrata</taxon>
        <taxon>Euteleostomi</taxon>
        <taxon>Amphibia</taxon>
        <taxon>Gymnophiona</taxon>
        <taxon>Siphonopidae</taxon>
        <taxon>Microcaecilia</taxon>
    </lineage>
</organism>
<keyword evidence="5" id="KW-0812">Transmembrane</keyword>
<dbReference type="FunCoup" id="A0A6P7XI88">
    <property type="interactions" value="1626"/>
</dbReference>
<sequence length="110" mass="13287">MPWLPDEARCLPPPNIVNRNSVWVSFMGWCTAMLDNAVNHRPPLRAGVHRQILLVSIGWFLGYYMTKWENYKNAKLDRDLMEYIRLHPEDFKKRDKRTFAEYLEQFYPIR</sequence>
<name>A0A6P7XI88_9AMPH</name>
<dbReference type="GO" id="GO:0006120">
    <property type="term" value="P:mitochondrial electron transport, NADH to ubiquinone"/>
    <property type="evidence" value="ECO:0007669"/>
    <property type="project" value="InterPro"/>
</dbReference>
<evidence type="ECO:0000256" key="9">
    <source>
        <dbReference type="ARBA" id="ARBA00023128"/>
    </source>
</evidence>
<keyword evidence="7 11" id="KW-0249">Electron transport</keyword>
<dbReference type="PIRSF" id="PIRSF017834">
    <property type="entry name" value="NADH-UbQ_OxRdtase_b14.5b"/>
    <property type="match status" value="1"/>
</dbReference>
<comment type="similarity">
    <text evidence="2 11">Belongs to the complex I NDUFC2 subunit family.</text>
</comment>
<keyword evidence="8" id="KW-1133">Transmembrane helix</keyword>
<keyword evidence="3 11" id="KW-0813">Transport</keyword>
<evidence type="ECO:0000256" key="6">
    <source>
        <dbReference type="ARBA" id="ARBA00022792"/>
    </source>
</evidence>
<dbReference type="OrthoDB" id="6329847at2759"/>
<evidence type="ECO:0000256" key="7">
    <source>
        <dbReference type="ARBA" id="ARBA00022982"/>
    </source>
</evidence>
<dbReference type="RefSeq" id="XP_030055202.1">
    <property type="nucleotide sequence ID" value="XM_030199342.1"/>
</dbReference>
<dbReference type="GeneID" id="115467846"/>
<evidence type="ECO:0000256" key="4">
    <source>
        <dbReference type="ARBA" id="ARBA00022660"/>
    </source>
</evidence>
<dbReference type="PANTHER" id="PTHR13099:SF0">
    <property type="entry name" value="NADH DEHYDROGENASE [UBIQUINONE] 1 SUBUNIT C2-RELATED"/>
    <property type="match status" value="1"/>
</dbReference>
<keyword evidence="9 11" id="KW-0496">Mitochondrion</keyword>
<dbReference type="KEGG" id="muo:115467846"/>
<keyword evidence="10 11" id="KW-0472">Membrane</keyword>
<evidence type="ECO:0000256" key="1">
    <source>
        <dbReference type="ARBA" id="ARBA00004298"/>
    </source>
</evidence>
<dbReference type="InterPro" id="IPR009423">
    <property type="entry name" value="NDUC2"/>
</dbReference>
<evidence type="ECO:0000256" key="8">
    <source>
        <dbReference type="ARBA" id="ARBA00022989"/>
    </source>
</evidence>
<protein>
    <recommendedName>
        <fullName evidence="11">NADH dehydrogenase [ubiquinone] 1 subunit C2</fullName>
    </recommendedName>
</protein>
<evidence type="ECO:0000256" key="3">
    <source>
        <dbReference type="ARBA" id="ARBA00022448"/>
    </source>
</evidence>
<accession>A0A6P7XI88</accession>
<keyword evidence="4 11" id="KW-0679">Respiratory chain</keyword>
<keyword evidence="12" id="KW-1185">Reference proteome</keyword>
<dbReference type="AlphaFoldDB" id="A0A6P7XI88"/>
<evidence type="ECO:0000313" key="12">
    <source>
        <dbReference type="Proteomes" id="UP000515156"/>
    </source>
</evidence>
<gene>
    <name evidence="13" type="primary">NDUFC2</name>
</gene>
<evidence type="ECO:0000313" key="13">
    <source>
        <dbReference type="RefSeq" id="XP_030055202.1"/>
    </source>
</evidence>
<dbReference type="Proteomes" id="UP000515156">
    <property type="component" value="Chromosome 4"/>
</dbReference>
<evidence type="ECO:0000256" key="11">
    <source>
        <dbReference type="PIRNR" id="PIRNR017834"/>
    </source>
</evidence>
<dbReference type="CTD" id="4718"/>
<dbReference type="Pfam" id="PF06374">
    <property type="entry name" value="NDUF_C2"/>
    <property type="match status" value="1"/>
</dbReference>
<dbReference type="PANTHER" id="PTHR13099">
    <property type="entry name" value="NADH-UBIQUINONE OXIDOREDUCTASE SUBUNIT B14.5B"/>
    <property type="match status" value="1"/>
</dbReference>
<evidence type="ECO:0000256" key="2">
    <source>
        <dbReference type="ARBA" id="ARBA00008674"/>
    </source>
</evidence>
<evidence type="ECO:0000256" key="5">
    <source>
        <dbReference type="ARBA" id="ARBA00022692"/>
    </source>
</evidence>
<reference evidence="13" key="1">
    <citation type="submission" date="2025-08" db="UniProtKB">
        <authorList>
            <consortium name="RefSeq"/>
        </authorList>
    </citation>
    <scope>IDENTIFICATION</scope>
</reference>
<evidence type="ECO:0000256" key="10">
    <source>
        <dbReference type="ARBA" id="ARBA00023136"/>
    </source>
</evidence>
<dbReference type="GO" id="GO:0005743">
    <property type="term" value="C:mitochondrial inner membrane"/>
    <property type="evidence" value="ECO:0007669"/>
    <property type="project" value="UniProtKB-SubCell"/>
</dbReference>
<comment type="function">
    <text evidence="11">Accessory subunit of the mitochondrial membrane respiratory chain NADH dehydrogenase (Complex I), that is believed not to be involved in catalysis. Complex I functions in the transfer of electrons from NADH to the respiratory chain. The immediate electron acceptor for the enzyme is believed to be ubiquinone.</text>
</comment>
<comment type="subcellular location">
    <subcellularLocation>
        <location evidence="1">Mitochondrion inner membrane</location>
        <topology evidence="1">Single-pass membrane protein</topology>
        <orientation evidence="1">Matrix side</orientation>
    </subcellularLocation>
</comment>
<keyword evidence="6 11" id="KW-0999">Mitochondrion inner membrane</keyword>
<dbReference type="InParanoid" id="A0A6P7XI88"/>
<proteinExistence type="inferred from homology"/>